<evidence type="ECO:0000313" key="7">
    <source>
        <dbReference type="EMBL" id="MCQ4167107.1"/>
    </source>
</evidence>
<evidence type="ECO:0000259" key="6">
    <source>
        <dbReference type="PROSITE" id="PS51352"/>
    </source>
</evidence>
<sequence>MARLIPLIAFLLLAGLLGFGLTWNMYHDQREVPSPLIDKPAPAFSLPLLNDPARNFGSADLKGKPYLLNVFGSWCPSCVDEHPVLVRYAKELDLPLVGYNWKDDPADANAWLARFGNPYDVIVADAQGRTAIDFGVYGAPETFLVDAAGVIRLKRIGALTPDYVEKTLKPAIAQLRGGKPGAAP</sequence>
<evidence type="ECO:0000313" key="8">
    <source>
        <dbReference type="Proteomes" id="UP001165498"/>
    </source>
</evidence>
<dbReference type="PANTHER" id="PTHR42852">
    <property type="entry name" value="THIOL:DISULFIDE INTERCHANGE PROTEIN DSBE"/>
    <property type="match status" value="1"/>
</dbReference>
<evidence type="ECO:0000256" key="5">
    <source>
        <dbReference type="ARBA" id="ARBA00023284"/>
    </source>
</evidence>
<dbReference type="InterPro" id="IPR017937">
    <property type="entry name" value="Thioredoxin_CS"/>
</dbReference>
<keyword evidence="8" id="KW-1185">Reference proteome</keyword>
<dbReference type="PROSITE" id="PS51352">
    <property type="entry name" value="THIOREDOXIN_2"/>
    <property type="match status" value="1"/>
</dbReference>
<protein>
    <submittedName>
        <fullName evidence="7">DsbE family thiol:disulfide interchange protein</fullName>
    </submittedName>
</protein>
<dbReference type="InterPro" id="IPR036249">
    <property type="entry name" value="Thioredoxin-like_sf"/>
</dbReference>
<organism evidence="7 8">
    <name type="scientific">Tahibacter harae</name>
    <dbReference type="NCBI Taxonomy" id="2963937"/>
    <lineage>
        <taxon>Bacteria</taxon>
        <taxon>Pseudomonadati</taxon>
        <taxon>Pseudomonadota</taxon>
        <taxon>Gammaproteobacteria</taxon>
        <taxon>Lysobacterales</taxon>
        <taxon>Rhodanobacteraceae</taxon>
        <taxon>Tahibacter</taxon>
    </lineage>
</organism>
<evidence type="ECO:0000256" key="4">
    <source>
        <dbReference type="ARBA" id="ARBA00023157"/>
    </source>
</evidence>
<evidence type="ECO:0000256" key="2">
    <source>
        <dbReference type="ARBA" id="ARBA00007758"/>
    </source>
</evidence>
<dbReference type="PANTHER" id="PTHR42852:SF6">
    <property type="entry name" value="THIOL:DISULFIDE INTERCHANGE PROTEIN DSBE"/>
    <property type="match status" value="1"/>
</dbReference>
<name>A0ABT1QXU9_9GAMM</name>
<comment type="caution">
    <text evidence="7">The sequence shown here is derived from an EMBL/GenBank/DDBJ whole genome shotgun (WGS) entry which is preliminary data.</text>
</comment>
<dbReference type="PROSITE" id="PS00194">
    <property type="entry name" value="THIOREDOXIN_1"/>
    <property type="match status" value="1"/>
</dbReference>
<comment type="similarity">
    <text evidence="2">Belongs to the thioredoxin family. DsbE subfamily.</text>
</comment>
<reference evidence="7" key="1">
    <citation type="submission" date="2022-07" db="EMBL/GenBank/DDBJ databases">
        <title>Tahibacter sp., a new gammaproteobacterium isolated from the silt sample collected at pig farm.</title>
        <authorList>
            <person name="Chen H."/>
        </authorList>
    </citation>
    <scope>NUCLEOTIDE SEQUENCE</scope>
    <source>
        <strain evidence="7">P2K</strain>
    </source>
</reference>
<dbReference type="Gene3D" id="3.40.30.10">
    <property type="entry name" value="Glutaredoxin"/>
    <property type="match status" value="1"/>
</dbReference>
<dbReference type="Proteomes" id="UP001165498">
    <property type="component" value="Unassembled WGS sequence"/>
</dbReference>
<gene>
    <name evidence="7" type="ORF">NM961_20520</name>
</gene>
<keyword evidence="5" id="KW-0676">Redox-active center</keyword>
<dbReference type="InterPro" id="IPR050553">
    <property type="entry name" value="Thioredoxin_ResA/DsbE_sf"/>
</dbReference>
<proteinExistence type="inferred from homology"/>
<dbReference type="InterPro" id="IPR004799">
    <property type="entry name" value="Periplasmic_diS_OxRdtase_DsbE"/>
</dbReference>
<dbReference type="Pfam" id="PF08534">
    <property type="entry name" value="Redoxin"/>
    <property type="match status" value="1"/>
</dbReference>
<dbReference type="InterPro" id="IPR013740">
    <property type="entry name" value="Redoxin"/>
</dbReference>
<keyword evidence="3" id="KW-0201">Cytochrome c-type biogenesis</keyword>
<dbReference type="RefSeq" id="WP_255916295.1">
    <property type="nucleotide sequence ID" value="NZ_JANFQO010000025.1"/>
</dbReference>
<feature type="domain" description="Thioredoxin" evidence="6">
    <location>
        <begin position="35"/>
        <end position="173"/>
    </location>
</feature>
<dbReference type="InterPro" id="IPR013766">
    <property type="entry name" value="Thioredoxin_domain"/>
</dbReference>
<dbReference type="NCBIfam" id="TIGR00385">
    <property type="entry name" value="dsbE"/>
    <property type="match status" value="1"/>
</dbReference>
<accession>A0ABT1QXU9</accession>
<evidence type="ECO:0000256" key="1">
    <source>
        <dbReference type="ARBA" id="ARBA00004383"/>
    </source>
</evidence>
<dbReference type="SUPFAM" id="SSF52833">
    <property type="entry name" value="Thioredoxin-like"/>
    <property type="match status" value="1"/>
</dbReference>
<dbReference type="EMBL" id="JANFQO010000025">
    <property type="protein sequence ID" value="MCQ4167107.1"/>
    <property type="molecule type" value="Genomic_DNA"/>
</dbReference>
<comment type="subcellular location">
    <subcellularLocation>
        <location evidence="1">Cell inner membrane</location>
        <topology evidence="1">Single-pass membrane protein</topology>
        <orientation evidence="1">Periplasmic side</orientation>
    </subcellularLocation>
</comment>
<evidence type="ECO:0000256" key="3">
    <source>
        <dbReference type="ARBA" id="ARBA00022748"/>
    </source>
</evidence>
<keyword evidence="4" id="KW-1015">Disulfide bond</keyword>
<dbReference type="CDD" id="cd03010">
    <property type="entry name" value="TlpA_like_DsbE"/>
    <property type="match status" value="1"/>
</dbReference>